<name>A0A2G3PFJ9_WILMA</name>
<dbReference type="AlphaFoldDB" id="A0A2G3PFJ9"/>
<dbReference type="RefSeq" id="WP_099384863.1">
    <property type="nucleotide sequence ID" value="NZ_PEBD01000012.1"/>
</dbReference>
<proteinExistence type="predicted"/>
<feature type="signal peptide" evidence="1">
    <location>
        <begin position="1"/>
        <end position="25"/>
    </location>
</feature>
<reference evidence="2 3" key="1">
    <citation type="submission" date="2017-10" db="EMBL/GenBank/DDBJ databases">
        <title>The draft genome sequence of Williamsia sp. BULT 1.1 isolated from the semi-arid grassland soils from South Africa.</title>
        <authorList>
            <person name="Kabwe M.H."/>
            <person name="Govender N."/>
            <person name="Mutseka Lunga P."/>
            <person name="Vikram S."/>
            <person name="Makhalanyane T.P."/>
        </authorList>
    </citation>
    <scope>NUCLEOTIDE SEQUENCE [LARGE SCALE GENOMIC DNA]</scope>
    <source>
        <strain evidence="2 3">BULT 1.1</strain>
    </source>
</reference>
<protein>
    <recommendedName>
        <fullName evidence="4">DUF732 domain-containing protein</fullName>
    </recommendedName>
</protein>
<evidence type="ECO:0000313" key="3">
    <source>
        <dbReference type="Proteomes" id="UP000225108"/>
    </source>
</evidence>
<comment type="caution">
    <text evidence="2">The sequence shown here is derived from an EMBL/GenBank/DDBJ whole genome shotgun (WGS) entry which is preliminary data.</text>
</comment>
<dbReference type="EMBL" id="PEBD01000012">
    <property type="protein sequence ID" value="PHV64579.1"/>
    <property type="molecule type" value="Genomic_DNA"/>
</dbReference>
<feature type="chain" id="PRO_5039303656" description="DUF732 domain-containing protein" evidence="1">
    <location>
        <begin position="26"/>
        <end position="128"/>
    </location>
</feature>
<sequence>MSRLASVPAVLAAGAACIVAGTALGAGSASAVAGPPMPVGGSQFSYTATHALTQRAADMDLPEFVASLPVPTEYKPANLALAARFDVAVQEALASPGGCIQVVIDPAPTTGGVFSYGFFGVDGAYCQP</sequence>
<evidence type="ECO:0000256" key="1">
    <source>
        <dbReference type="SAM" id="SignalP"/>
    </source>
</evidence>
<dbReference type="PROSITE" id="PS51257">
    <property type="entry name" value="PROKAR_LIPOPROTEIN"/>
    <property type="match status" value="1"/>
</dbReference>
<evidence type="ECO:0000313" key="2">
    <source>
        <dbReference type="EMBL" id="PHV64579.1"/>
    </source>
</evidence>
<evidence type="ECO:0008006" key="4">
    <source>
        <dbReference type="Google" id="ProtNLM"/>
    </source>
</evidence>
<gene>
    <name evidence="2" type="ORF">CSW57_22510</name>
</gene>
<organism evidence="2 3">
    <name type="scientific">Williamsia marianensis</name>
    <dbReference type="NCBI Taxonomy" id="85044"/>
    <lineage>
        <taxon>Bacteria</taxon>
        <taxon>Bacillati</taxon>
        <taxon>Actinomycetota</taxon>
        <taxon>Actinomycetes</taxon>
        <taxon>Mycobacteriales</taxon>
        <taxon>Nocardiaceae</taxon>
        <taxon>Williamsia</taxon>
    </lineage>
</organism>
<dbReference type="Proteomes" id="UP000225108">
    <property type="component" value="Unassembled WGS sequence"/>
</dbReference>
<accession>A0A2G3PFJ9</accession>
<keyword evidence="1" id="KW-0732">Signal</keyword>